<dbReference type="SFLD" id="SFLDG00002">
    <property type="entry name" value="C1.7:_P-type_atpase_like"/>
    <property type="match status" value="1"/>
</dbReference>
<dbReference type="AlphaFoldDB" id="A0A5D3ATC9"/>
<feature type="transmembrane region" description="Helical" evidence="10">
    <location>
        <begin position="748"/>
        <end position="768"/>
    </location>
</feature>
<proteinExistence type="inferred from homology"/>
<dbReference type="InterPro" id="IPR001757">
    <property type="entry name" value="P_typ_ATPase"/>
</dbReference>
<dbReference type="GO" id="GO:0120029">
    <property type="term" value="P:proton export across plasma membrane"/>
    <property type="evidence" value="ECO:0007669"/>
    <property type="project" value="UniProtKB-UniRule"/>
</dbReference>
<dbReference type="SFLD" id="SFLDF00027">
    <property type="entry name" value="p-type_atpase"/>
    <property type="match status" value="1"/>
</dbReference>
<sequence length="1147" mass="125262">MALTNRKNKKKDPEAGDPDAEAKKQEEDTKKKYQGEEYDVLLKYVSDQADRLKHKGDDEGEDEEDAKYVRKWYTPWKKTKVETQGKKVPSEWLDTDRQKGLSANEIEERRKHSGYNELESPSENQFIKFVSYFRGPILYVMELAVILAAGLQDWIDFGVIIGILFLNAAVGWYQEKQAGDIVAQLKAGIAMKATVIRDGNEQEIEARELVPGDVLVLEEGQTIAADAKIIGDYEDKDGSKSKQVLDRLEKSKQGHKDGDESDDDDGPDKGPSLISVDQSAITGESLAVDKYIGDVANYTCGVKRGKAYGVVTVSAKGSFVGRTAALVSGSNEKGHFQIVLGGIGTTQVLRSLLNLLVMVIAFIFCVWIGGFFRGTSIAHPKDNNLLVYALVFFIIGVPVGLPVVTTTTLAVGAAYLARRKAIVQKLTAIESLAGVDILCSDKTGTLTANKLSLNEPYVAPDVDPNWFMTVAVLASSHNVLGLDPIDKVTVIGLKDFPKAQEMLKGGWKTHKFTPFDPVSKRITAEVEKDGKRFTCAKGAPNAILKLQKFDPRTVGEYRAQAQAFATRGFRSLGVAVKEEGKEWELLGMLCMFDPPRSDTAKTIGEAHDLGISVKMLTGDAVAIAKETCKQLGLKTNVYDSEKLIGGGMTGSDIRDFVEAADGFAEVFPEHKYQVVQLLQERGHLTAMTGDGVNDAPSLKKADCGIAVEGASDAARTAADVVFLDEGLSTIITAIKVARQIFHRMKAYIIYRIALCVHLEVYLLLTILIKNETIRVDLVVFLAIFADVATIAIAYDRAPYAHQPVEWQLPKVWIISTVMGLLLAAGTWIVRGTLYLENGGIIQNFGSVQEIIFLEVALTESWVIFITRLAQEPGTPNVFPSFQLIAAVIGVDILATMFALFGWVSGDGDEHSGWIDIVTVVKIWCYSFGVVIIVLLVYLILNSFRWLDNIGRATRSKKNEKLENFLTDLQRLTIVHESDNTGGSYYRFASKEKKDDENGDSKDKDKEKEKEKDKDKDKKNGGDGEKKENGNGNGIGDKNSKPKEKGVSFNQEAEGEKSGADAGSTDKGALGGDKGMSDKAGKGHEAAQVHEKGRGEVQPDGRQVRPEPRHQTRAGAHGEIRQPELGARVGGGAGGGDDQSSDGTRVEP</sequence>
<keyword evidence="6 10" id="KW-0067">ATP-binding</keyword>
<comment type="subcellular location">
    <subcellularLocation>
        <location evidence="10">Cell membrane</location>
        <topology evidence="10">Multi-pass membrane protein</topology>
    </subcellularLocation>
    <subcellularLocation>
        <location evidence="2">Membrane</location>
        <topology evidence="2">Multi-pass membrane protein</topology>
    </subcellularLocation>
</comment>
<dbReference type="PANTHER" id="PTHR42861">
    <property type="entry name" value="CALCIUM-TRANSPORTING ATPASE"/>
    <property type="match status" value="1"/>
</dbReference>
<keyword evidence="10" id="KW-0460">Magnesium</keyword>
<dbReference type="SFLD" id="SFLDS00003">
    <property type="entry name" value="Haloacid_Dehalogenase"/>
    <property type="match status" value="1"/>
</dbReference>
<feature type="transmembrane region" description="Helical" evidence="10">
    <location>
        <begin position="881"/>
        <end position="902"/>
    </location>
</feature>
<evidence type="ECO:0000256" key="11">
    <source>
        <dbReference type="SAM" id="MobiDB-lite"/>
    </source>
</evidence>
<comment type="similarity">
    <text evidence="3 10">Belongs to the cation transport ATPase (P-type) (TC 3.A.3) family. Type IIIA subfamily.</text>
</comment>
<feature type="transmembrane region" description="Helical" evidence="10">
    <location>
        <begin position="385"/>
        <end position="416"/>
    </location>
</feature>
<dbReference type="SMART" id="SM00831">
    <property type="entry name" value="Cation_ATPase_N"/>
    <property type="match status" value="1"/>
</dbReference>
<dbReference type="SUPFAM" id="SSF56784">
    <property type="entry name" value="HAD-like"/>
    <property type="match status" value="1"/>
</dbReference>
<feature type="transmembrane region" description="Helical" evidence="10">
    <location>
        <begin position="922"/>
        <end position="946"/>
    </location>
</feature>
<reference evidence="13 14" key="1">
    <citation type="submission" date="2017-05" db="EMBL/GenBank/DDBJ databases">
        <title>The Genome Sequence of Tsuchiyaea wingfieldii DSM 27421.</title>
        <authorList>
            <person name="Cuomo C."/>
            <person name="Passer A."/>
            <person name="Billmyre B."/>
            <person name="Heitman J."/>
        </authorList>
    </citation>
    <scope>NUCLEOTIDE SEQUENCE [LARGE SCALE GENOMIC DNA]</scope>
    <source>
        <strain evidence="13 14">DSM 27421</strain>
    </source>
</reference>
<dbReference type="Gene3D" id="1.20.1110.10">
    <property type="entry name" value="Calcium-transporting ATPase, transmembrane domain"/>
    <property type="match status" value="1"/>
</dbReference>
<dbReference type="Gene3D" id="3.40.1110.10">
    <property type="entry name" value="Calcium-transporting ATPase, cytoplasmic domain N"/>
    <property type="match status" value="1"/>
</dbReference>
<dbReference type="Proteomes" id="UP000322245">
    <property type="component" value="Unassembled WGS sequence"/>
</dbReference>
<comment type="catalytic activity">
    <reaction evidence="10">
        <text>ATP + H2O + H(+)(in) = ADP + phosphate + 2 H(+)(out)</text>
        <dbReference type="Rhea" id="RHEA:20852"/>
        <dbReference type="ChEBI" id="CHEBI:15377"/>
        <dbReference type="ChEBI" id="CHEBI:15378"/>
        <dbReference type="ChEBI" id="CHEBI:30616"/>
        <dbReference type="ChEBI" id="CHEBI:43474"/>
        <dbReference type="ChEBI" id="CHEBI:456216"/>
        <dbReference type="EC" id="7.1.2.1"/>
    </reaction>
</comment>
<feature type="compositionally biased region" description="Basic and acidic residues" evidence="11">
    <location>
        <begin position="1074"/>
        <end position="1121"/>
    </location>
</feature>
<keyword evidence="14" id="KW-1185">Reference proteome</keyword>
<feature type="region of interest" description="Disordered" evidence="11">
    <location>
        <begin position="1"/>
        <end position="35"/>
    </location>
</feature>
<dbReference type="Gene3D" id="3.40.50.1000">
    <property type="entry name" value="HAD superfamily/HAD-like"/>
    <property type="match status" value="1"/>
</dbReference>
<dbReference type="InterPro" id="IPR004014">
    <property type="entry name" value="ATPase_P-typ_cation-transptr_N"/>
</dbReference>
<dbReference type="Pfam" id="PF00122">
    <property type="entry name" value="E1-E2_ATPase"/>
    <property type="match status" value="2"/>
</dbReference>
<feature type="compositionally biased region" description="Basic and acidic residues" evidence="11">
    <location>
        <begin position="20"/>
        <end position="35"/>
    </location>
</feature>
<gene>
    <name evidence="13" type="ORF">B9479_005425</name>
</gene>
<evidence type="ECO:0000256" key="2">
    <source>
        <dbReference type="ARBA" id="ARBA00004141"/>
    </source>
</evidence>
<dbReference type="PRINTS" id="PR00120">
    <property type="entry name" value="HATPASE"/>
</dbReference>
<dbReference type="PROSITE" id="PS00154">
    <property type="entry name" value="ATPASE_E1_E2"/>
    <property type="match status" value="1"/>
</dbReference>
<keyword evidence="8 10" id="KW-1133">Transmembrane helix</keyword>
<dbReference type="InterPro" id="IPR008250">
    <property type="entry name" value="ATPase_P-typ_transduc_dom_A_sf"/>
</dbReference>
<dbReference type="InterPro" id="IPR018303">
    <property type="entry name" value="ATPase_P-typ_P_site"/>
</dbReference>
<evidence type="ECO:0000256" key="3">
    <source>
        <dbReference type="ARBA" id="ARBA00008804"/>
    </source>
</evidence>
<keyword evidence="10" id="KW-0813">Transport</keyword>
<dbReference type="InterPro" id="IPR023298">
    <property type="entry name" value="ATPase_P-typ_TM_dom_sf"/>
</dbReference>
<dbReference type="InterPro" id="IPR059000">
    <property type="entry name" value="ATPase_P-type_domA"/>
</dbReference>
<dbReference type="GO" id="GO:0016887">
    <property type="term" value="F:ATP hydrolysis activity"/>
    <property type="evidence" value="ECO:0007669"/>
    <property type="project" value="InterPro"/>
</dbReference>
<organism evidence="13 14">
    <name type="scientific">Cryptococcus floricola</name>
    <dbReference type="NCBI Taxonomy" id="2591691"/>
    <lineage>
        <taxon>Eukaryota</taxon>
        <taxon>Fungi</taxon>
        <taxon>Dikarya</taxon>
        <taxon>Basidiomycota</taxon>
        <taxon>Agaricomycotina</taxon>
        <taxon>Tremellomycetes</taxon>
        <taxon>Tremellales</taxon>
        <taxon>Cryptococcaceae</taxon>
        <taxon>Cryptococcus</taxon>
    </lineage>
</organism>
<feature type="region of interest" description="Disordered" evidence="11">
    <location>
        <begin position="989"/>
        <end position="1147"/>
    </location>
</feature>
<keyword evidence="7 10" id="KW-1278">Translocase</keyword>
<dbReference type="NCBIfam" id="TIGR01647">
    <property type="entry name" value="ATPase-IIIA_H"/>
    <property type="match status" value="1"/>
</dbReference>
<dbReference type="InterPro" id="IPR006534">
    <property type="entry name" value="P-type_ATPase_IIIA"/>
</dbReference>
<dbReference type="Pfam" id="PF00702">
    <property type="entry name" value="Hydrolase"/>
    <property type="match status" value="1"/>
</dbReference>
<dbReference type="Pfam" id="PF00690">
    <property type="entry name" value="Cation_ATPase_N"/>
    <property type="match status" value="1"/>
</dbReference>
<dbReference type="GO" id="GO:0005886">
    <property type="term" value="C:plasma membrane"/>
    <property type="evidence" value="ECO:0007669"/>
    <property type="project" value="UniProtKB-SubCell"/>
</dbReference>
<keyword evidence="10" id="KW-0406">Ion transport</keyword>
<evidence type="ECO:0000259" key="12">
    <source>
        <dbReference type="SMART" id="SM00831"/>
    </source>
</evidence>
<dbReference type="GO" id="GO:0008553">
    <property type="term" value="F:P-type proton-exporting transporter activity"/>
    <property type="evidence" value="ECO:0007669"/>
    <property type="project" value="UniProtKB-UniRule"/>
</dbReference>
<dbReference type="InterPro" id="IPR036412">
    <property type="entry name" value="HAD-like_sf"/>
</dbReference>
<keyword evidence="10" id="KW-0375">Hydrogen ion transport</keyword>
<dbReference type="SUPFAM" id="SSF81653">
    <property type="entry name" value="Calcium ATPase, transduction domain A"/>
    <property type="match status" value="2"/>
</dbReference>
<dbReference type="SUPFAM" id="SSF81665">
    <property type="entry name" value="Calcium ATPase, transmembrane domain M"/>
    <property type="match status" value="1"/>
</dbReference>
<dbReference type="FunFam" id="1.20.1110.10:FF:000021">
    <property type="entry name" value="Plasma membrane ATPase"/>
    <property type="match status" value="1"/>
</dbReference>
<evidence type="ECO:0000256" key="6">
    <source>
        <dbReference type="ARBA" id="ARBA00022840"/>
    </source>
</evidence>
<dbReference type="InterPro" id="IPR023299">
    <property type="entry name" value="ATPase_P-typ_cyto_dom_N"/>
</dbReference>
<keyword evidence="4 10" id="KW-0812">Transmembrane</keyword>
<name>A0A5D3ATC9_9TREE</name>
<evidence type="ECO:0000256" key="1">
    <source>
        <dbReference type="ARBA" id="ARBA00003417"/>
    </source>
</evidence>
<dbReference type="GO" id="GO:0005524">
    <property type="term" value="F:ATP binding"/>
    <property type="evidence" value="ECO:0007669"/>
    <property type="project" value="UniProtKB-UniRule"/>
</dbReference>
<evidence type="ECO:0000256" key="5">
    <source>
        <dbReference type="ARBA" id="ARBA00022741"/>
    </source>
</evidence>
<feature type="domain" description="Cation-transporting P-type ATPase N-terminal" evidence="12">
    <location>
        <begin position="84"/>
        <end position="153"/>
    </location>
</feature>
<keyword evidence="5 10" id="KW-0547">Nucleotide-binding</keyword>
<feature type="compositionally biased region" description="Basic residues" evidence="11">
    <location>
        <begin position="1"/>
        <end position="10"/>
    </location>
</feature>
<dbReference type="EMBL" id="NIDF01000073">
    <property type="protein sequence ID" value="TYJ53948.1"/>
    <property type="molecule type" value="Genomic_DNA"/>
</dbReference>
<feature type="transmembrane region" description="Helical" evidence="10">
    <location>
        <begin position="129"/>
        <end position="148"/>
    </location>
</feature>
<evidence type="ECO:0000256" key="8">
    <source>
        <dbReference type="ARBA" id="ARBA00022989"/>
    </source>
</evidence>
<dbReference type="InterPro" id="IPR023214">
    <property type="entry name" value="HAD_sf"/>
</dbReference>
<evidence type="ECO:0000256" key="10">
    <source>
        <dbReference type="RuleBase" id="RU362083"/>
    </source>
</evidence>
<comment type="function">
    <text evidence="1">The plasma membrane ATPase of plants and fungi is a hydrogen ion pump. The proton gradient it generates drives the active transport of nutrients by H(+)-symport. The resulting external acidification and/or internal alkinization may mediate growth responses.</text>
</comment>
<dbReference type="CDD" id="cd02076">
    <property type="entry name" value="P-type_ATPase_H"/>
    <property type="match status" value="1"/>
</dbReference>
<feature type="transmembrane region" description="Helical" evidence="10">
    <location>
        <begin position="780"/>
        <end position="799"/>
    </location>
</feature>
<feature type="compositionally biased region" description="Basic and acidic residues" evidence="11">
    <location>
        <begin position="989"/>
        <end position="1028"/>
    </location>
</feature>
<feature type="transmembrane region" description="Helical" evidence="10">
    <location>
        <begin position="154"/>
        <end position="173"/>
    </location>
</feature>
<evidence type="ECO:0000256" key="4">
    <source>
        <dbReference type="ARBA" id="ARBA00022692"/>
    </source>
</evidence>
<feature type="transmembrane region" description="Helical" evidence="10">
    <location>
        <begin position="811"/>
        <end position="830"/>
    </location>
</feature>
<evidence type="ECO:0000313" key="14">
    <source>
        <dbReference type="Proteomes" id="UP000322245"/>
    </source>
</evidence>
<dbReference type="FunFam" id="3.40.1110.10:FF:000005">
    <property type="entry name" value="Plasma membrane ATPase"/>
    <property type="match status" value="1"/>
</dbReference>
<feature type="compositionally biased region" description="Basic and acidic residues" evidence="11">
    <location>
        <begin position="248"/>
        <end position="258"/>
    </location>
</feature>
<comment type="caution">
    <text evidence="13">The sequence shown here is derived from an EMBL/GenBank/DDBJ whole genome shotgun (WGS) entry which is preliminary data.</text>
</comment>
<protein>
    <recommendedName>
        <fullName evidence="10">Plasma membrane ATPase</fullName>
        <ecNumber evidence="10">7.1.2.1</ecNumber>
    </recommendedName>
</protein>
<dbReference type="NCBIfam" id="TIGR01494">
    <property type="entry name" value="ATPase_P-type"/>
    <property type="match status" value="3"/>
</dbReference>
<dbReference type="PRINTS" id="PR00119">
    <property type="entry name" value="CATATPASE"/>
</dbReference>
<dbReference type="FunFam" id="3.40.50.1000:FF:000008">
    <property type="entry name" value="Plasma membrane ATPase"/>
    <property type="match status" value="1"/>
</dbReference>
<keyword evidence="9 10" id="KW-0472">Membrane</keyword>
<evidence type="ECO:0000313" key="13">
    <source>
        <dbReference type="EMBL" id="TYJ53948.1"/>
    </source>
</evidence>
<accession>A0A5D3ATC9</accession>
<feature type="region of interest" description="Disordered" evidence="11">
    <location>
        <begin position="248"/>
        <end position="274"/>
    </location>
</feature>
<dbReference type="Gene3D" id="2.70.150.10">
    <property type="entry name" value="Calcium-transporting ATPase, cytoplasmic transduction domain A"/>
    <property type="match status" value="1"/>
</dbReference>
<dbReference type="InterPro" id="IPR044492">
    <property type="entry name" value="P_typ_ATPase_HD_dom"/>
</dbReference>
<evidence type="ECO:0000256" key="7">
    <source>
        <dbReference type="ARBA" id="ARBA00022967"/>
    </source>
</evidence>
<feature type="compositionally biased region" description="Gly residues" evidence="11">
    <location>
        <begin position="1127"/>
        <end position="1136"/>
    </location>
</feature>
<dbReference type="EC" id="7.1.2.1" evidence="10"/>
<feature type="transmembrane region" description="Helical" evidence="10">
    <location>
        <begin position="352"/>
        <end position="373"/>
    </location>
</feature>
<evidence type="ECO:0000256" key="9">
    <source>
        <dbReference type="ARBA" id="ARBA00023136"/>
    </source>
</evidence>